<evidence type="ECO:0000313" key="5">
    <source>
        <dbReference type="EMBL" id="TMU56221.1"/>
    </source>
</evidence>
<comment type="caution">
    <text evidence="5">The sequence shown here is derived from an EMBL/GenBank/DDBJ whole genome shotgun (WGS) entry which is preliminary data.</text>
</comment>
<gene>
    <name evidence="5" type="ORF">FGG15_01385</name>
</gene>
<dbReference type="InterPro" id="IPR016195">
    <property type="entry name" value="Pol/histidinol_Pase-like"/>
</dbReference>
<dbReference type="PANTHER" id="PTHR39181">
    <property type="entry name" value="TYROSINE-PROTEIN PHOSPHATASE YWQE"/>
    <property type="match status" value="1"/>
</dbReference>
<reference evidence="5 6" key="1">
    <citation type="submission" date="2019-05" db="EMBL/GenBank/DDBJ databases">
        <title>Flagellimonas sp. AsT0115, sp. nov., isolated from a marine red algae, Asparagopsis taxiformis.</title>
        <authorList>
            <person name="Kim J."/>
            <person name="Jeong S.E."/>
            <person name="Jeon C.O."/>
        </authorList>
    </citation>
    <scope>NUCLEOTIDE SEQUENCE [LARGE SCALE GENOMIC DNA]</scope>
    <source>
        <strain evidence="5 6">AsT0115</strain>
    </source>
</reference>
<dbReference type="InterPro" id="IPR016667">
    <property type="entry name" value="Caps_polysacc_synth_CpsB/CapC"/>
</dbReference>
<evidence type="ECO:0000313" key="6">
    <source>
        <dbReference type="Proteomes" id="UP000751614"/>
    </source>
</evidence>
<keyword evidence="3" id="KW-0378">Hydrolase</keyword>
<dbReference type="PANTHER" id="PTHR39181:SF1">
    <property type="entry name" value="TYROSINE-PROTEIN PHOSPHATASE YWQE"/>
    <property type="match status" value="1"/>
</dbReference>
<dbReference type="Proteomes" id="UP000751614">
    <property type="component" value="Unassembled WGS sequence"/>
</dbReference>
<protein>
    <recommendedName>
        <fullName evidence="2">protein-tyrosine-phosphatase</fullName>
        <ecNumber evidence="2">3.1.3.48</ecNumber>
    </recommendedName>
</protein>
<evidence type="ECO:0000256" key="4">
    <source>
        <dbReference type="ARBA" id="ARBA00051722"/>
    </source>
</evidence>
<dbReference type="PIRSF" id="PIRSF016557">
    <property type="entry name" value="Caps_synth_CpsB"/>
    <property type="match status" value="1"/>
</dbReference>
<comment type="catalytic activity">
    <reaction evidence="4">
        <text>O-phospho-L-tyrosyl-[protein] + H2O = L-tyrosyl-[protein] + phosphate</text>
        <dbReference type="Rhea" id="RHEA:10684"/>
        <dbReference type="Rhea" id="RHEA-COMP:10136"/>
        <dbReference type="Rhea" id="RHEA-COMP:20101"/>
        <dbReference type="ChEBI" id="CHEBI:15377"/>
        <dbReference type="ChEBI" id="CHEBI:43474"/>
        <dbReference type="ChEBI" id="CHEBI:46858"/>
        <dbReference type="ChEBI" id="CHEBI:61978"/>
        <dbReference type="EC" id="3.1.3.48"/>
    </reaction>
</comment>
<sequence>MFNFFNRKVFLADYLHGLVDIHNHILPGIDDGAKTVDESLSLINAFAAYGVTNFVFTPHIMNHYYPNTPYSIKTSFELLQSELEKQDVENVKIDYAAEHMIDDEFESLLENKGFVPLKTEHLLIEMSYLQPAFGFDNAVKKIFEQKYFPILAHPERYSYFHQQPQIYSELKSNGVQLQLNLLSVSGYYGSEIQKVALKLLDDELYDYCASDAHHIRHITALKEINVSQKVLGKILPVIENTIQTFY</sequence>
<dbReference type="EC" id="3.1.3.48" evidence="2"/>
<keyword evidence="6" id="KW-1185">Reference proteome</keyword>
<name>A0ABY2WML2_9FLAO</name>
<accession>A0ABY2WML2</accession>
<organism evidence="5 6">
    <name type="scientific">Flagellimonas algicola</name>
    <dbReference type="NCBI Taxonomy" id="2583815"/>
    <lineage>
        <taxon>Bacteria</taxon>
        <taxon>Pseudomonadati</taxon>
        <taxon>Bacteroidota</taxon>
        <taxon>Flavobacteriia</taxon>
        <taxon>Flavobacteriales</taxon>
        <taxon>Flavobacteriaceae</taxon>
        <taxon>Flagellimonas</taxon>
    </lineage>
</organism>
<dbReference type="SUPFAM" id="SSF89550">
    <property type="entry name" value="PHP domain-like"/>
    <property type="match status" value="1"/>
</dbReference>
<dbReference type="RefSeq" id="WP_138832445.1">
    <property type="nucleotide sequence ID" value="NZ_VCNI01000001.1"/>
</dbReference>
<dbReference type="Gene3D" id="3.20.20.140">
    <property type="entry name" value="Metal-dependent hydrolases"/>
    <property type="match status" value="1"/>
</dbReference>
<comment type="similarity">
    <text evidence="1">Belongs to the metallo-dependent hydrolases superfamily. CpsB/CapC family.</text>
</comment>
<dbReference type="EMBL" id="VCNI01000001">
    <property type="protein sequence ID" value="TMU56221.1"/>
    <property type="molecule type" value="Genomic_DNA"/>
</dbReference>
<evidence type="ECO:0000256" key="3">
    <source>
        <dbReference type="ARBA" id="ARBA00022801"/>
    </source>
</evidence>
<evidence type="ECO:0000256" key="2">
    <source>
        <dbReference type="ARBA" id="ARBA00013064"/>
    </source>
</evidence>
<proteinExistence type="inferred from homology"/>
<evidence type="ECO:0000256" key="1">
    <source>
        <dbReference type="ARBA" id="ARBA00005750"/>
    </source>
</evidence>
<dbReference type="Pfam" id="PF19567">
    <property type="entry name" value="CpsB_CapC"/>
    <property type="match status" value="1"/>
</dbReference>